<accession>A0A919JTU2</accession>
<evidence type="ECO:0000313" key="4">
    <source>
        <dbReference type="EMBL" id="GIE93535.1"/>
    </source>
</evidence>
<dbReference type="Proteomes" id="UP000636960">
    <property type="component" value="Unassembled WGS sequence"/>
</dbReference>
<organism evidence="4 5">
    <name type="scientific">Paractinoplanes rishiriensis</name>
    <dbReference type="NCBI Taxonomy" id="1050105"/>
    <lineage>
        <taxon>Bacteria</taxon>
        <taxon>Bacillati</taxon>
        <taxon>Actinomycetota</taxon>
        <taxon>Actinomycetes</taxon>
        <taxon>Micromonosporales</taxon>
        <taxon>Micromonosporaceae</taxon>
        <taxon>Paractinoplanes</taxon>
    </lineage>
</organism>
<dbReference type="SUPFAM" id="SSF63817">
    <property type="entry name" value="Sortase"/>
    <property type="match status" value="1"/>
</dbReference>
<keyword evidence="3" id="KW-0812">Transmembrane</keyword>
<evidence type="ECO:0000256" key="3">
    <source>
        <dbReference type="SAM" id="Phobius"/>
    </source>
</evidence>
<feature type="transmembrane region" description="Helical" evidence="3">
    <location>
        <begin position="109"/>
        <end position="130"/>
    </location>
</feature>
<evidence type="ECO:0000256" key="1">
    <source>
        <dbReference type="ARBA" id="ARBA00022801"/>
    </source>
</evidence>
<keyword evidence="3" id="KW-0472">Membrane</keyword>
<dbReference type="CDD" id="cd05829">
    <property type="entry name" value="Sortase_F"/>
    <property type="match status" value="1"/>
</dbReference>
<dbReference type="RefSeq" id="WP_239162484.1">
    <property type="nucleotide sequence ID" value="NZ_BOMV01000007.1"/>
</dbReference>
<proteinExistence type="predicted"/>
<dbReference type="NCBIfam" id="NF033748">
    <property type="entry name" value="class_F_sortase"/>
    <property type="match status" value="1"/>
</dbReference>
<keyword evidence="5" id="KW-1185">Reference proteome</keyword>
<dbReference type="AlphaFoldDB" id="A0A919JTU2"/>
<dbReference type="InterPro" id="IPR042001">
    <property type="entry name" value="Sortase_F"/>
</dbReference>
<feature type="region of interest" description="Disordered" evidence="2">
    <location>
        <begin position="1"/>
        <end position="91"/>
    </location>
</feature>
<dbReference type="InterPro" id="IPR005754">
    <property type="entry name" value="Sortase"/>
</dbReference>
<reference evidence="4" key="1">
    <citation type="submission" date="2021-01" db="EMBL/GenBank/DDBJ databases">
        <title>Whole genome shotgun sequence of Actinoplanes rishiriensis NBRC 108556.</title>
        <authorList>
            <person name="Komaki H."/>
            <person name="Tamura T."/>
        </authorList>
    </citation>
    <scope>NUCLEOTIDE SEQUENCE</scope>
    <source>
        <strain evidence="4">NBRC 108556</strain>
    </source>
</reference>
<dbReference type="InterPro" id="IPR023365">
    <property type="entry name" value="Sortase_dom-sf"/>
</dbReference>
<keyword evidence="1" id="KW-0378">Hydrolase</keyword>
<protein>
    <recommendedName>
        <fullName evidence="6">Class F sortase</fullName>
    </recommendedName>
</protein>
<dbReference type="Pfam" id="PF04203">
    <property type="entry name" value="Sortase"/>
    <property type="match status" value="1"/>
</dbReference>
<dbReference type="GO" id="GO:0016787">
    <property type="term" value="F:hydrolase activity"/>
    <property type="evidence" value="ECO:0007669"/>
    <property type="project" value="UniProtKB-KW"/>
</dbReference>
<name>A0A919JTU2_9ACTN</name>
<sequence length="321" mass="33483">MSGKRKGSALIRSGLISRRGVARGTATVGPESTPAAQGKAPVPGALSVPRPKPSVFRTAAPPTTVFEGRQRETAGVRPPVPGEPKTAIATAVDAPPGRVRQKKSLARRAALPAASAILAAFVVATTYLALTDYAAQDPDLGRWAASGPPAVAEAKQGAGNAGRPPGDPFGSVAPAPSGPPTQVRVPAIGLNSPLEMLELGKDGELVPPRRFERAGWYAGGTAPGDVGPAVLAGHVDSKAGPAVFYRLRELTVGDRIEVVRGGKVVRFTVTRTAWYPKNKFPTDEVYAPTPDRQLRLITCGGVFDHRLRSYKDNLVVYAVAG</sequence>
<gene>
    <name evidence="4" type="ORF">Ari01nite_10000</name>
</gene>
<keyword evidence="3" id="KW-1133">Transmembrane helix</keyword>
<comment type="caution">
    <text evidence="4">The sequence shown here is derived from an EMBL/GenBank/DDBJ whole genome shotgun (WGS) entry which is preliminary data.</text>
</comment>
<evidence type="ECO:0000313" key="5">
    <source>
        <dbReference type="Proteomes" id="UP000636960"/>
    </source>
</evidence>
<dbReference type="EMBL" id="BOMV01000007">
    <property type="protein sequence ID" value="GIE93535.1"/>
    <property type="molecule type" value="Genomic_DNA"/>
</dbReference>
<dbReference type="Gene3D" id="2.40.260.10">
    <property type="entry name" value="Sortase"/>
    <property type="match status" value="1"/>
</dbReference>
<evidence type="ECO:0000256" key="2">
    <source>
        <dbReference type="SAM" id="MobiDB-lite"/>
    </source>
</evidence>
<evidence type="ECO:0008006" key="6">
    <source>
        <dbReference type="Google" id="ProtNLM"/>
    </source>
</evidence>
<feature type="region of interest" description="Disordered" evidence="2">
    <location>
        <begin position="152"/>
        <end position="171"/>
    </location>
</feature>